<feature type="transmembrane region" description="Helical" evidence="7">
    <location>
        <begin position="289"/>
        <end position="313"/>
    </location>
</feature>
<accession>A0AAD4CTF7</accession>
<gene>
    <name evidence="9" type="ORF">FE257_002013</name>
</gene>
<evidence type="ECO:0000259" key="8">
    <source>
        <dbReference type="PROSITE" id="PS50850"/>
    </source>
</evidence>
<dbReference type="InterPro" id="IPR011701">
    <property type="entry name" value="MFS"/>
</dbReference>
<feature type="domain" description="Major facilitator superfamily (MFS) profile" evidence="8">
    <location>
        <begin position="18"/>
        <end position="446"/>
    </location>
</feature>
<dbReference type="InterPro" id="IPR050930">
    <property type="entry name" value="MFS_Vesicular_Transporter"/>
</dbReference>
<sequence length="446" mass="47925">MGSPQTGRHNWRSSNAFIMTSMAMAIFTDELLYAFMVPLLPYVLEQRIHLDSSLTQRCTSVFLIEGALVSVISSPFVGALADRVSSKKTLLLSTLVLTLVSSVWLAITTSLPWFFVGRFFQSLASNSLWIIGMSTLADNIGTEHIGKVSGMLSTVSAAGTTAGPVISGILFHLGGYWTAWAGAFSCIVMDIIMRTLMLEKPKKFPQAESHPNNEDNETDPLLPQSQPTTSNPPVPSPIHPKTGFQFYTYVLHHPGFVAGIVSYFLFALLTASLEATLPLHVRDIFGWGTFPVGLLFAGFQGPGMILSPLSGWLRDRVGPRIPSTVGFLSVAPFLWLLGVPGHARFGWASAETNGQVIYAGSVVVIGALICLLNGVGMTEPALAVDELEARNPGIFGPNGGYSRGMAVSAMSWTTGLLVGPAITGFMVEWVGYYELQGVLGGLCFAR</sequence>
<dbReference type="PANTHER" id="PTHR23506:SF35">
    <property type="entry name" value="MAJOR FACILITATOR SUPERFAMILY (MFS) PROFILE DOMAIN-CONTAINING PROTEIN-RELATED"/>
    <property type="match status" value="1"/>
</dbReference>
<protein>
    <recommendedName>
        <fullName evidence="8">Major facilitator superfamily (MFS) profile domain-containing protein</fullName>
    </recommendedName>
</protein>
<name>A0AAD4CTF7_ASPNN</name>
<dbReference type="InterPro" id="IPR020846">
    <property type="entry name" value="MFS_dom"/>
</dbReference>
<reference evidence="9" key="2">
    <citation type="submission" date="2020-02" db="EMBL/GenBank/DDBJ databases">
        <authorList>
            <person name="Gilchrist C.L.M."/>
            <person name="Chooi Y.-H."/>
        </authorList>
    </citation>
    <scope>NUCLEOTIDE SEQUENCE</scope>
    <source>
        <strain evidence="9">MST-FP2251</strain>
    </source>
</reference>
<evidence type="ECO:0000256" key="5">
    <source>
        <dbReference type="ARBA" id="ARBA00023136"/>
    </source>
</evidence>
<feature type="transmembrane region" description="Helical" evidence="7">
    <location>
        <begin position="325"/>
        <end position="343"/>
    </location>
</feature>
<dbReference type="CDD" id="cd17325">
    <property type="entry name" value="MFS_MdtG_SLC18_like"/>
    <property type="match status" value="1"/>
</dbReference>
<keyword evidence="4 7" id="KW-1133">Transmembrane helix</keyword>
<feature type="transmembrane region" description="Helical" evidence="7">
    <location>
        <begin position="355"/>
        <end position="375"/>
    </location>
</feature>
<evidence type="ECO:0000256" key="2">
    <source>
        <dbReference type="ARBA" id="ARBA00022448"/>
    </source>
</evidence>
<dbReference type="GO" id="GO:0016020">
    <property type="term" value="C:membrane"/>
    <property type="evidence" value="ECO:0007669"/>
    <property type="project" value="UniProtKB-SubCell"/>
</dbReference>
<dbReference type="Pfam" id="PF07690">
    <property type="entry name" value="MFS_1"/>
    <property type="match status" value="1"/>
</dbReference>
<evidence type="ECO:0000256" key="1">
    <source>
        <dbReference type="ARBA" id="ARBA00004141"/>
    </source>
</evidence>
<organism evidence="9 10">
    <name type="scientific">Aspergillus nanangensis</name>
    <dbReference type="NCBI Taxonomy" id="2582783"/>
    <lineage>
        <taxon>Eukaryota</taxon>
        <taxon>Fungi</taxon>
        <taxon>Dikarya</taxon>
        <taxon>Ascomycota</taxon>
        <taxon>Pezizomycotina</taxon>
        <taxon>Eurotiomycetes</taxon>
        <taxon>Eurotiomycetidae</taxon>
        <taxon>Eurotiales</taxon>
        <taxon>Aspergillaceae</taxon>
        <taxon>Aspergillus</taxon>
        <taxon>Aspergillus subgen. Circumdati</taxon>
    </lineage>
</organism>
<dbReference type="SUPFAM" id="SSF103473">
    <property type="entry name" value="MFS general substrate transporter"/>
    <property type="match status" value="1"/>
</dbReference>
<feature type="transmembrane region" description="Helical" evidence="7">
    <location>
        <begin position="60"/>
        <end position="81"/>
    </location>
</feature>
<evidence type="ECO:0000313" key="9">
    <source>
        <dbReference type="EMBL" id="KAF9892236.1"/>
    </source>
</evidence>
<dbReference type="PROSITE" id="PS50850">
    <property type="entry name" value="MFS"/>
    <property type="match status" value="1"/>
</dbReference>
<evidence type="ECO:0000313" key="10">
    <source>
        <dbReference type="Proteomes" id="UP001194746"/>
    </source>
</evidence>
<dbReference type="Proteomes" id="UP001194746">
    <property type="component" value="Unassembled WGS sequence"/>
</dbReference>
<comment type="caution">
    <text evidence="9">The sequence shown here is derived from an EMBL/GenBank/DDBJ whole genome shotgun (WGS) entry which is preliminary data.</text>
</comment>
<feature type="region of interest" description="Disordered" evidence="6">
    <location>
        <begin position="204"/>
        <end position="235"/>
    </location>
</feature>
<dbReference type="InterPro" id="IPR036259">
    <property type="entry name" value="MFS_trans_sf"/>
</dbReference>
<feature type="transmembrane region" description="Helical" evidence="7">
    <location>
        <begin position="177"/>
        <end position="196"/>
    </location>
</feature>
<evidence type="ECO:0000256" key="3">
    <source>
        <dbReference type="ARBA" id="ARBA00022692"/>
    </source>
</evidence>
<feature type="transmembrane region" description="Helical" evidence="7">
    <location>
        <begin position="246"/>
        <end position="269"/>
    </location>
</feature>
<dbReference type="Gene3D" id="1.20.1250.20">
    <property type="entry name" value="MFS general substrate transporter like domains"/>
    <property type="match status" value="2"/>
</dbReference>
<feature type="transmembrane region" description="Helical" evidence="7">
    <location>
        <begin position="90"/>
        <end position="107"/>
    </location>
</feature>
<dbReference type="GO" id="GO:0022857">
    <property type="term" value="F:transmembrane transporter activity"/>
    <property type="evidence" value="ECO:0007669"/>
    <property type="project" value="InterPro"/>
</dbReference>
<feature type="transmembrane region" description="Helical" evidence="7">
    <location>
        <begin position="16"/>
        <end position="40"/>
    </location>
</feature>
<dbReference type="PANTHER" id="PTHR23506">
    <property type="entry name" value="GH10249P"/>
    <property type="match status" value="1"/>
</dbReference>
<keyword evidence="2" id="KW-0813">Transport</keyword>
<evidence type="ECO:0000256" key="4">
    <source>
        <dbReference type="ARBA" id="ARBA00022989"/>
    </source>
</evidence>
<keyword evidence="10" id="KW-1185">Reference proteome</keyword>
<keyword evidence="3 7" id="KW-0812">Transmembrane</keyword>
<keyword evidence="5 7" id="KW-0472">Membrane</keyword>
<comment type="subcellular location">
    <subcellularLocation>
        <location evidence="1">Membrane</location>
        <topology evidence="1">Multi-pass membrane protein</topology>
    </subcellularLocation>
</comment>
<evidence type="ECO:0000256" key="6">
    <source>
        <dbReference type="SAM" id="MobiDB-lite"/>
    </source>
</evidence>
<dbReference type="AlphaFoldDB" id="A0AAD4CTF7"/>
<evidence type="ECO:0000256" key="7">
    <source>
        <dbReference type="SAM" id="Phobius"/>
    </source>
</evidence>
<reference evidence="9" key="1">
    <citation type="journal article" date="2019" name="Beilstein J. Org. Chem.">
        <title>Nanangenines: drimane sesquiterpenoids as the dominant metabolite cohort of a novel Australian fungus, Aspergillus nanangensis.</title>
        <authorList>
            <person name="Lacey H.J."/>
            <person name="Gilchrist C.L.M."/>
            <person name="Crombie A."/>
            <person name="Kalaitzis J.A."/>
            <person name="Vuong D."/>
            <person name="Rutledge P.J."/>
            <person name="Turner P."/>
            <person name="Pitt J.I."/>
            <person name="Lacey E."/>
            <person name="Chooi Y.H."/>
            <person name="Piggott A.M."/>
        </authorList>
    </citation>
    <scope>NUCLEOTIDE SEQUENCE</scope>
    <source>
        <strain evidence="9">MST-FP2251</strain>
    </source>
</reference>
<dbReference type="EMBL" id="VCAU01000013">
    <property type="protein sequence ID" value="KAF9892236.1"/>
    <property type="molecule type" value="Genomic_DNA"/>
</dbReference>
<proteinExistence type="predicted"/>